<comment type="caution">
    <text evidence="6">The sequence shown here is derived from an EMBL/GenBank/DDBJ whole genome shotgun (WGS) entry which is preliminary data.</text>
</comment>
<keyword evidence="2" id="KW-0812">Transmembrane</keyword>
<feature type="domain" description="Bacterial surface antigen (D15)" evidence="4">
    <location>
        <begin position="401"/>
        <end position="699"/>
    </location>
</feature>
<evidence type="ECO:0000256" key="2">
    <source>
        <dbReference type="ARBA" id="ARBA00022452"/>
    </source>
</evidence>
<dbReference type="OrthoDB" id="9769707at2"/>
<keyword evidence="2" id="KW-1134">Transmembrane beta strand</keyword>
<dbReference type="Gene3D" id="2.40.160.50">
    <property type="entry name" value="membrane protein fhac: a member of the omp85/tpsb transporter family"/>
    <property type="match status" value="1"/>
</dbReference>
<evidence type="ECO:0000256" key="3">
    <source>
        <dbReference type="ARBA" id="ARBA00023136"/>
    </source>
</evidence>
<reference evidence="6 7" key="1">
    <citation type="submission" date="2018-05" db="EMBL/GenBank/DDBJ databases">
        <title>Pararhodobacter marina sp. nov., isolated from deep-sea water of the Indian Ocean.</title>
        <authorList>
            <person name="Lai Q.Sr."/>
            <person name="Liu X."/>
            <person name="Shao Z."/>
        </authorList>
    </citation>
    <scope>NUCLEOTIDE SEQUENCE [LARGE SCALE GENOMIC DNA]</scope>
    <source>
        <strain evidence="6 7">CIC4N-9</strain>
    </source>
</reference>
<gene>
    <name evidence="6" type="ORF">C4N9_07105</name>
</gene>
<dbReference type="PANTHER" id="PTHR12815">
    <property type="entry name" value="SORTING AND ASSEMBLY MACHINERY SAMM50 PROTEIN FAMILY MEMBER"/>
    <property type="match status" value="1"/>
</dbReference>
<keyword evidence="3" id="KW-0472">Membrane</keyword>
<accession>A0A2U2CCC6</accession>
<dbReference type="InterPro" id="IPR000184">
    <property type="entry name" value="Bac_surfAg_D15"/>
</dbReference>
<proteinExistence type="predicted"/>
<dbReference type="Pfam" id="PF01103">
    <property type="entry name" value="Omp85"/>
    <property type="match status" value="1"/>
</dbReference>
<dbReference type="Gene3D" id="3.10.20.310">
    <property type="entry name" value="membrane protein fhac"/>
    <property type="match status" value="1"/>
</dbReference>
<sequence length="699" mass="74566">MCKGDMIVSCRKVKPWSMCIIGTFATEECQGAFPPPPGPAGLWRSLCCCDAGTFMRHLVQKAVQRGQRVAHATAGWRDRPRSAGGPDSRRGLALRTFYARTRRLAVAAGVALAVPFVCTPPAHALDSIALNAPGASDSLLETLRASSLLLTSEEAERTDPIDLMAAARAEYGRLINLLYEEAYYAPEIHVRVDGREAADISPLNNPGRIDNIVIDIALGPQFTFGEIAIAPLAPGTELPADFAPGQPARSTVVRAALTAALEAWRDQGHALVESVGQQVVANHITRSLNVRVSLAPGPRLNVGAIIPEGNERTRDRRVVAIAGLRRGELHTPESIADAETRLRQTGAFSTVVLETAETPNPDNTVDVTARVEEALPRRIGFGAELDSENGVGLSGFWLHRNLLGGAERLRLEAAIDGIAAQVGGVGFTLSALYTRPATFNRDTDMELGLNAVRMSERDYDADAYEASASLVRRYSDTITVSGGLNLRFETADYSGLDRDFGTFGVPLAITYDTRDEPLNATQGYYLWTEAMPYLGFAQADSGLRLRFDARIYNDVGTDGRIVLAARAQLGAVVGAATPATPRGFLFYSGGGGTVRGLPYQSLGVTTNGVDSGGRGFAALSAEVRFQVRENYSIVAFADAGAVSSGAFSGVSGWHAGAGLGLRYDTPIGPLRLDVAVPVRRNASVTNSDFQLYLGIGQAF</sequence>
<name>A0A2U2CCC6_9RHOB</name>
<dbReference type="Pfam" id="PF07244">
    <property type="entry name" value="POTRA"/>
    <property type="match status" value="1"/>
</dbReference>
<dbReference type="GO" id="GO:0019867">
    <property type="term" value="C:outer membrane"/>
    <property type="evidence" value="ECO:0007669"/>
    <property type="project" value="InterPro"/>
</dbReference>
<comment type="subcellular location">
    <subcellularLocation>
        <location evidence="1">Membrane</location>
    </subcellularLocation>
</comment>
<organism evidence="6 7">
    <name type="scientific">Pararhodobacter marinus</name>
    <dbReference type="NCBI Taxonomy" id="2184063"/>
    <lineage>
        <taxon>Bacteria</taxon>
        <taxon>Pseudomonadati</taxon>
        <taxon>Pseudomonadota</taxon>
        <taxon>Alphaproteobacteria</taxon>
        <taxon>Rhodobacterales</taxon>
        <taxon>Paracoccaceae</taxon>
        <taxon>Pararhodobacter</taxon>
    </lineage>
</organism>
<dbReference type="InterPro" id="IPR010827">
    <property type="entry name" value="BamA/TamA_POTRA"/>
</dbReference>
<dbReference type="PANTHER" id="PTHR12815:SF42">
    <property type="entry name" value="BACTERIAL SURFACE ANTIGEN (D15) DOMAIN-CONTAINING PROTEIN"/>
    <property type="match status" value="1"/>
</dbReference>
<evidence type="ECO:0008006" key="8">
    <source>
        <dbReference type="Google" id="ProtNLM"/>
    </source>
</evidence>
<evidence type="ECO:0000313" key="6">
    <source>
        <dbReference type="EMBL" id="PWE29510.1"/>
    </source>
</evidence>
<feature type="domain" description="POTRA" evidence="5">
    <location>
        <begin position="302"/>
        <end position="373"/>
    </location>
</feature>
<keyword evidence="7" id="KW-1185">Reference proteome</keyword>
<evidence type="ECO:0000259" key="4">
    <source>
        <dbReference type="Pfam" id="PF01103"/>
    </source>
</evidence>
<evidence type="ECO:0000256" key="1">
    <source>
        <dbReference type="ARBA" id="ARBA00004370"/>
    </source>
</evidence>
<protein>
    <recommendedName>
        <fullName evidence="8">Bacterial surface antigen (D15) domain-containing protein</fullName>
    </recommendedName>
</protein>
<evidence type="ECO:0000259" key="5">
    <source>
        <dbReference type="Pfam" id="PF07244"/>
    </source>
</evidence>
<dbReference type="Proteomes" id="UP000244940">
    <property type="component" value="Unassembled WGS sequence"/>
</dbReference>
<dbReference type="EMBL" id="QEYD01000004">
    <property type="protein sequence ID" value="PWE29510.1"/>
    <property type="molecule type" value="Genomic_DNA"/>
</dbReference>
<dbReference type="InterPro" id="IPR039910">
    <property type="entry name" value="D15-like"/>
</dbReference>
<evidence type="ECO:0000313" key="7">
    <source>
        <dbReference type="Proteomes" id="UP000244940"/>
    </source>
</evidence>
<dbReference type="AlphaFoldDB" id="A0A2U2CCC6"/>